<keyword evidence="2" id="KW-1015">Disulfide bond</keyword>
<organism evidence="4 5">
    <name type="scientific">Clonostachys byssicola</name>
    <dbReference type="NCBI Taxonomy" id="160290"/>
    <lineage>
        <taxon>Eukaryota</taxon>
        <taxon>Fungi</taxon>
        <taxon>Dikarya</taxon>
        <taxon>Ascomycota</taxon>
        <taxon>Pezizomycotina</taxon>
        <taxon>Sordariomycetes</taxon>
        <taxon>Hypocreomycetidae</taxon>
        <taxon>Hypocreales</taxon>
        <taxon>Bionectriaceae</taxon>
        <taxon>Clonostachys</taxon>
    </lineage>
</organism>
<evidence type="ECO:0000256" key="2">
    <source>
        <dbReference type="ARBA" id="ARBA00023157"/>
    </source>
</evidence>
<keyword evidence="5" id="KW-1185">Reference proteome</keyword>
<sequence length="121" mass="13869">MGVHNIKTRPWRSPKCLFGRRDSKEDFEQTLHKHRAVAVDFYATWYTPCKTIAPAFVECSEQDRFKDVRFLKVDIDQLPELAADMGVREMPAFKLFLDDKPAGDLVGADKDGLVRLLEKAV</sequence>
<dbReference type="PROSITE" id="PS51352">
    <property type="entry name" value="THIOREDOXIN_2"/>
    <property type="match status" value="1"/>
</dbReference>
<dbReference type="PANTHER" id="PTHR46115">
    <property type="entry name" value="THIOREDOXIN-LIKE PROTEIN 1"/>
    <property type="match status" value="1"/>
</dbReference>
<evidence type="ECO:0000259" key="3">
    <source>
        <dbReference type="PROSITE" id="PS51352"/>
    </source>
</evidence>
<name>A0A9N9XZ87_9HYPO</name>
<protein>
    <recommendedName>
        <fullName evidence="3">Thioredoxin domain-containing protein</fullName>
    </recommendedName>
</protein>
<dbReference type="InterPro" id="IPR036249">
    <property type="entry name" value="Thioredoxin-like_sf"/>
</dbReference>
<comment type="caution">
    <text evidence="4">The sequence shown here is derived from an EMBL/GenBank/DDBJ whole genome shotgun (WGS) entry which is preliminary data.</text>
</comment>
<reference evidence="4" key="1">
    <citation type="submission" date="2021-10" db="EMBL/GenBank/DDBJ databases">
        <authorList>
            <person name="Piombo E."/>
        </authorList>
    </citation>
    <scope>NUCLEOTIDE SEQUENCE</scope>
</reference>
<gene>
    <name evidence="4" type="ORF">CBYS24578_00008451</name>
</gene>
<evidence type="ECO:0000256" key="1">
    <source>
        <dbReference type="ARBA" id="ARBA00008987"/>
    </source>
</evidence>
<proteinExistence type="inferred from homology"/>
<dbReference type="Pfam" id="PF00085">
    <property type="entry name" value="Thioredoxin"/>
    <property type="match status" value="1"/>
</dbReference>
<feature type="domain" description="Thioredoxin" evidence="3">
    <location>
        <begin position="1"/>
        <end position="121"/>
    </location>
</feature>
<accession>A0A9N9XZ87</accession>
<dbReference type="Gene3D" id="3.40.30.10">
    <property type="entry name" value="Glutaredoxin"/>
    <property type="match status" value="1"/>
</dbReference>
<dbReference type="SUPFAM" id="SSF52833">
    <property type="entry name" value="Thioredoxin-like"/>
    <property type="match status" value="1"/>
</dbReference>
<evidence type="ECO:0000313" key="4">
    <source>
        <dbReference type="EMBL" id="CAG9983941.1"/>
    </source>
</evidence>
<dbReference type="InterPro" id="IPR013766">
    <property type="entry name" value="Thioredoxin_domain"/>
</dbReference>
<evidence type="ECO:0000313" key="5">
    <source>
        <dbReference type="Proteomes" id="UP000754883"/>
    </source>
</evidence>
<dbReference type="EMBL" id="CABFNO020001379">
    <property type="protein sequence ID" value="CAG9983941.1"/>
    <property type="molecule type" value="Genomic_DNA"/>
</dbReference>
<dbReference type="Proteomes" id="UP000754883">
    <property type="component" value="Unassembled WGS sequence"/>
</dbReference>
<dbReference type="CDD" id="cd02947">
    <property type="entry name" value="TRX_family"/>
    <property type="match status" value="1"/>
</dbReference>
<dbReference type="OrthoDB" id="10263751at2759"/>
<comment type="similarity">
    <text evidence="1">Belongs to the thioredoxin family.</text>
</comment>
<dbReference type="AlphaFoldDB" id="A0A9N9XZ87"/>